<dbReference type="SUPFAM" id="SSF50978">
    <property type="entry name" value="WD40 repeat-like"/>
    <property type="match status" value="1"/>
</dbReference>
<dbReference type="EMBL" id="AAXT01000002">
    <property type="protein sequence ID" value="EDO06862.1"/>
    <property type="molecule type" value="Genomic_DNA"/>
</dbReference>
<dbReference type="InterPro" id="IPR050358">
    <property type="entry name" value="RSE1/DDB1/CFT1"/>
</dbReference>
<feature type="domain" description="RSE1/DDB1/CPSF1 C-terminal" evidence="1">
    <location>
        <begin position="1156"/>
        <end position="1409"/>
    </location>
</feature>
<feature type="domain" description="RSE1/DDB1/CPSF1 C-terminal" evidence="1">
    <location>
        <begin position="1018"/>
        <end position="1128"/>
    </location>
</feature>
<organism evidence="3 4">
    <name type="scientific">Babesia bovis</name>
    <dbReference type="NCBI Taxonomy" id="5865"/>
    <lineage>
        <taxon>Eukaryota</taxon>
        <taxon>Sar</taxon>
        <taxon>Alveolata</taxon>
        <taxon>Apicomplexa</taxon>
        <taxon>Aconoidasida</taxon>
        <taxon>Piroplasmida</taxon>
        <taxon>Babesiidae</taxon>
        <taxon>Babesia</taxon>
    </lineage>
</organism>
<dbReference type="InParanoid" id="A7AQP3"/>
<evidence type="ECO:0000313" key="4">
    <source>
        <dbReference type="Proteomes" id="UP000002173"/>
    </source>
</evidence>
<dbReference type="InterPro" id="IPR058543">
    <property type="entry name" value="Beta-prop_RSE1/DDB1/CPSF1_2nd"/>
</dbReference>
<reference evidence="4" key="3">
    <citation type="journal article" date="2021" name="Int. J. Parasitol.">
        <title>Comparative analysis of gene expression between Babesia bovis blood stages and kinetes allowed by improved genome annotation.</title>
        <authorList>
            <person name="Ueti M.W."/>
            <person name="Johnson W.C."/>
            <person name="Kappmeyer L.S."/>
            <person name="Herndon D.R."/>
            <person name="Mousel M.R."/>
            <person name="Reif K.E."/>
            <person name="Taus N.S."/>
            <person name="Ifeonu O.O."/>
            <person name="Silva J.C."/>
            <person name="Suarez C.E."/>
            <person name="Brayton K.A."/>
        </authorList>
    </citation>
    <scope>NUCLEOTIDE SEQUENCE [LARGE SCALE GENOMIC DNA]</scope>
</reference>
<dbReference type="InterPro" id="IPR004871">
    <property type="entry name" value="RSE1/DDB1/CPSF1_C"/>
</dbReference>
<evidence type="ECO:0000259" key="1">
    <source>
        <dbReference type="Pfam" id="PF03178"/>
    </source>
</evidence>
<dbReference type="Gene3D" id="2.130.10.10">
    <property type="entry name" value="YVTN repeat-like/Quinoprotein amine dehydrogenase"/>
    <property type="match status" value="2"/>
</dbReference>
<dbReference type="KEGG" id="bbo:BBOV_IV005010"/>
<dbReference type="Pfam" id="PF03178">
    <property type="entry name" value="CPSF_A"/>
    <property type="match status" value="2"/>
</dbReference>
<dbReference type="OMA" id="CRDFNTL"/>
<evidence type="ECO:0000313" key="3">
    <source>
        <dbReference type="EMBL" id="EDO06862.1"/>
    </source>
</evidence>
<dbReference type="GO" id="GO:0003676">
    <property type="term" value="F:nucleic acid binding"/>
    <property type="evidence" value="ECO:0007669"/>
    <property type="project" value="InterPro"/>
</dbReference>
<reference evidence="3 4" key="1">
    <citation type="journal article" date="2007" name="PLoS Pathog.">
        <title>Genome sequence of Babesia bovis and comparative analysis of apicomplexan hemoprotozoa.</title>
        <authorList>
            <person name="Brayton K.A."/>
            <person name="Lau A.O.T."/>
            <person name="Herndon D.R."/>
            <person name="Hannick L."/>
            <person name="Kappmeyer L.S."/>
            <person name="Berens S.J."/>
            <person name="Bidwell S.L."/>
            <person name="Brown W.C."/>
            <person name="Crabtree J."/>
            <person name="Fadrosh D."/>
            <person name="Feldblum T."/>
            <person name="Forberger H.A."/>
            <person name="Haas B.J."/>
            <person name="Howell J.M."/>
            <person name="Khouri H."/>
            <person name="Koo H."/>
            <person name="Mann D.J."/>
            <person name="Norimine J."/>
            <person name="Paulsen I.T."/>
            <person name="Radune D."/>
            <person name="Ren Q."/>
            <person name="Smith R.K. Jr."/>
            <person name="Suarez C.E."/>
            <person name="White O."/>
            <person name="Wortman J.R."/>
            <person name="Knowles D.P. Jr."/>
            <person name="McElwain T.F."/>
            <person name="Nene V.M."/>
        </authorList>
    </citation>
    <scope>NUCLEOTIDE SEQUENCE [LARGE SCALE GENOMIC DNA]</scope>
    <source>
        <strain evidence="3">T2Bo</strain>
    </source>
</reference>
<accession>A7AQP3</accession>
<evidence type="ECO:0008006" key="5">
    <source>
        <dbReference type="Google" id="ProtNLM"/>
    </source>
</evidence>
<dbReference type="RefSeq" id="XP_001610430.1">
    <property type="nucleotide sequence ID" value="XM_001610380.1"/>
</dbReference>
<comment type="caution">
    <text evidence="3">The sequence shown here is derived from an EMBL/GenBank/DDBJ whole genome shotgun (WGS) entry which is preliminary data.</text>
</comment>
<reference evidence="4" key="2">
    <citation type="journal article" date="2020" name="Data Brief">
        <title>Transcriptome dataset of Babesia bovis life stages within vertebrate and invertebrate hosts.</title>
        <authorList>
            <person name="Ueti M.W."/>
            <person name="Johnson W.C."/>
            <person name="Kappmeyer L.S."/>
            <person name="Herndon D.R."/>
            <person name="Mousel M.R."/>
            <person name="Reif K.E."/>
            <person name="Taus N.S."/>
            <person name="Ifeonu O.O."/>
            <person name="Silva J.C."/>
            <person name="Suarez C.E."/>
            <person name="Brayton K.A."/>
        </authorList>
    </citation>
    <scope>NUCLEOTIDE SEQUENCE [LARGE SCALE GENOMIC DNA]</scope>
</reference>
<keyword evidence="4" id="KW-1185">Reference proteome</keyword>
<dbReference type="STRING" id="5865.A7AQP3"/>
<dbReference type="eggNOG" id="KOG1897">
    <property type="taxonomic scope" value="Eukaryota"/>
</dbReference>
<evidence type="ECO:0000259" key="2">
    <source>
        <dbReference type="Pfam" id="PF23726"/>
    </source>
</evidence>
<proteinExistence type="predicted"/>
<dbReference type="Proteomes" id="UP000002173">
    <property type="component" value="Unassembled WGS sequence"/>
</dbReference>
<dbReference type="Pfam" id="PF23726">
    <property type="entry name" value="Beta-prop_RSE1_2nd"/>
    <property type="match status" value="1"/>
</dbReference>
<dbReference type="GO" id="GO:0005634">
    <property type="term" value="C:nucleus"/>
    <property type="evidence" value="ECO:0007669"/>
    <property type="project" value="InterPro"/>
</dbReference>
<gene>
    <name evidence="3" type="ORF">BBOV_IV005010</name>
</gene>
<dbReference type="VEuPathDB" id="PiroplasmaDB:BBOV_IV005010"/>
<dbReference type="InterPro" id="IPR036322">
    <property type="entry name" value="WD40_repeat_dom_sf"/>
</dbReference>
<sequence length="1450" mass="159737">MMNRIYTYFVTSAPGGATRNALRCKLAENSDRDYLVCLKKSSIDVYSLEQIGADDGDCRDSNAPVLTATVEGHTILVDILEFRPPGATQSHLLVLTSNFLLILLTFDAKHSRFVSRPLVSLQEPGAPNIESEVILRVDPEYYLIFFHGQKKTIKCVILDRYDYFNINYVVTMRTGQTMFHDIAFYDICEKTAGPSSHKSSSTVQRAMNVAALSAPCRTDIHQGKYVLECKMLLLASSGITDDSSDSERSDLCYCGLRLFFEIERFDGRRHFTSYGCLPLFPEVVVLPRHLTKFMPLKLNPGPRHSDSLMLLGSQGLGFVSFRDPKNVRQFHVDISVGHISCYCSVVDNWRYIIGDDTGALYLLELIGSSMSVSSALKRRAGASQSSAPTSKAVAATTCNGIVDIVTTKLGVYSPPSALVMLNPNLVYIAATVGNCRTVRLSGIDDRHGIGMQLTPMDCDNPRRVDAIDDSSRILSINDATTQDRLQANDACSDPTEEEYHTMDEADDEGFQDPWSPKTWETWKQTNLGPIVDFTFGPQSDSGAIPILACCGYGAEGRVCSITNGVAIDVMASSPASGVLYTTALPLFNEANNNFMICTSYFNRTRFYKVVVPPAPKRDPSKTAIDFVKQPLWVVTSMDPSSHRFVEHMRTLLMVPYGTQMVLQVTTNGISLVNYKSVAIPRVDHSLNDICKIAGIAVGSGVMPISIVSCHLCDSGVFIGLSNHVFLILDVSNGVKILHKSVLPKQVSSTAYLSGGDFKTKRRTGLIAVSTWEDTEISLISPEGLQMLHTTKVPCGYGVAIRAVRFGVVGDVALVFAALSDGTLCVYRLKFGDCDKDGLGTNTQLSMVMENVIKVSNGPIGLDAISMHASVPGSGGTNLLKNRIVTTGDNPMLIYANRGKLEYVPVNVPRIDTVTSFNFVEKNPQGVSLVFTDKKSIHIGHMDTALQLHVETICSGRSFETICYHDESDLVVVGCNGELIADCDMPSISDSSVTHNDSSVFRCMDVASCGTIPGVYVLKSCVKFIHLGTKEVVHTLNMPQRHVITSMCTVKFDGPKTLIALGSSLIQDKDGVPSQGYIFLVDVIKSDAHKWNVVFLRTLNFIDKGVTQMTPCINQLVVALNETVAVLSLVRGADPEPSDTLRSYKMEVLHESDESYGQYTLVTRAEYKSCSYVVSLDAYQDVIVIGDLMNSMRMLQWQGTELREVCKDFNSVYCTAAAAIDQTSCVVADSSGNFYVFAKRQVVTNDAEAIKAEDVGLFHHGELINRIRRNPKVQSRVALLNGNSDHDMPEFPMKTYCNRPFCCVQGDVSAAISHSSCNDLVRGLAKPNKFWKYGFKTILTCVTTSGSLLQLCIFDDTKLFCRLAFVEEGINRIQPQAGNISNEHWRSFKNRWMMCAAKGFIDGDAIESYNRLDTSLKSEVYNMVSKTDAHGLFYSPELLSLEVEHIQRLRQ</sequence>
<dbReference type="GeneID" id="5478664"/>
<dbReference type="Gene3D" id="1.10.150.910">
    <property type="match status" value="1"/>
</dbReference>
<dbReference type="PANTHER" id="PTHR10644">
    <property type="entry name" value="DNA REPAIR/RNA PROCESSING CPSF FAMILY"/>
    <property type="match status" value="1"/>
</dbReference>
<feature type="domain" description="RSE1/DDB1/CPSF1 second beta-propeller" evidence="2">
    <location>
        <begin position="641"/>
        <end position="940"/>
    </location>
</feature>
<protein>
    <recommendedName>
        <fullName evidence="5">Cleavage/polyadenylation specificity factor A subunit C-terminal domain-containing protein</fullName>
    </recommendedName>
</protein>
<name>A7AQP3_BABBO</name>
<dbReference type="InterPro" id="IPR015943">
    <property type="entry name" value="WD40/YVTN_repeat-like_dom_sf"/>
</dbReference>